<dbReference type="InterPro" id="IPR006849">
    <property type="entry name" value="Elp1"/>
</dbReference>
<dbReference type="GO" id="GO:0000049">
    <property type="term" value="F:tRNA binding"/>
    <property type="evidence" value="ECO:0007669"/>
    <property type="project" value="TreeGrafter"/>
</dbReference>
<dbReference type="OrthoDB" id="40048at2759"/>
<dbReference type="GO" id="GO:0033588">
    <property type="term" value="C:elongator holoenzyme complex"/>
    <property type="evidence" value="ECO:0007669"/>
    <property type="project" value="InterPro"/>
</dbReference>
<evidence type="ECO:0000313" key="4">
    <source>
        <dbReference type="Proteomes" id="UP000277928"/>
    </source>
</evidence>
<sequence>MFNRAIRNLSELDDRWNEAAEIIKRHNLYAEALTVYRGKKAYMKACELCASYLMDKRHFEEAALLFKRANKIALALQCYEQVQNWKGVIECGQIMDLDRVVLNNLLQKMVPHFESRGKFTDIAGILSFIDEKYNKMQIVEYYCKADAWNFAINCAFGNDELVRTVAKAAFVRCEQILQSIKNWENLLEQYCCRLEIVRQNKEKSLIAAVKRFHDQDLSEVFSETSSVTSGMSKISAVSTASARRRKHVEK</sequence>
<protein>
    <submittedName>
        <fullName evidence="3">Uncharacterized protein</fullName>
    </submittedName>
</protein>
<dbReference type="GO" id="GO:0002926">
    <property type="term" value="P:tRNA wobble base 5-methoxycarbonylmethyl-2-thiouridinylation"/>
    <property type="evidence" value="ECO:0007669"/>
    <property type="project" value="TreeGrafter"/>
</dbReference>
<dbReference type="Pfam" id="PF23878">
    <property type="entry name" value="TPR_ELP1"/>
    <property type="match status" value="1"/>
</dbReference>
<dbReference type="Pfam" id="PF23936">
    <property type="entry name" value="HB_ELP1"/>
    <property type="match status" value="1"/>
</dbReference>
<evidence type="ECO:0000259" key="1">
    <source>
        <dbReference type="Pfam" id="PF23878"/>
    </source>
</evidence>
<proteinExistence type="predicted"/>
<dbReference type="InterPro" id="IPR056166">
    <property type="entry name" value="TPR_ELP1"/>
</dbReference>
<dbReference type="AlphaFoldDB" id="A0A3P6UU08"/>
<feature type="domain" description="ELP1 three-helical bundle" evidence="2">
    <location>
        <begin position="173"/>
        <end position="242"/>
    </location>
</feature>
<dbReference type="PANTHER" id="PTHR12747">
    <property type="entry name" value="ELONGATOR COMPLEX PROTEIN 1"/>
    <property type="match status" value="1"/>
</dbReference>
<dbReference type="EMBL" id="UYRX01000487">
    <property type="protein sequence ID" value="VDK82898.1"/>
    <property type="molecule type" value="Genomic_DNA"/>
</dbReference>
<dbReference type="PANTHER" id="PTHR12747:SF0">
    <property type="entry name" value="ELONGATOR COMPLEX PROTEIN 1"/>
    <property type="match status" value="1"/>
</dbReference>
<accession>A0A3P6UU08</accession>
<organism evidence="3 4">
    <name type="scientific">Litomosoides sigmodontis</name>
    <name type="common">Filarial nematode worm</name>
    <dbReference type="NCBI Taxonomy" id="42156"/>
    <lineage>
        <taxon>Eukaryota</taxon>
        <taxon>Metazoa</taxon>
        <taxon>Ecdysozoa</taxon>
        <taxon>Nematoda</taxon>
        <taxon>Chromadorea</taxon>
        <taxon>Rhabditida</taxon>
        <taxon>Spirurina</taxon>
        <taxon>Spiruromorpha</taxon>
        <taxon>Filarioidea</taxon>
        <taxon>Onchocercidae</taxon>
        <taxon>Litomosoides</taxon>
    </lineage>
</organism>
<dbReference type="STRING" id="42156.A0A3P6UU08"/>
<dbReference type="GO" id="GO:0005829">
    <property type="term" value="C:cytosol"/>
    <property type="evidence" value="ECO:0007669"/>
    <property type="project" value="TreeGrafter"/>
</dbReference>
<evidence type="ECO:0000259" key="2">
    <source>
        <dbReference type="Pfam" id="PF23936"/>
    </source>
</evidence>
<reference evidence="3 4" key="1">
    <citation type="submission" date="2018-08" db="EMBL/GenBank/DDBJ databases">
        <authorList>
            <person name="Laetsch R D."/>
            <person name="Stevens L."/>
            <person name="Kumar S."/>
            <person name="Blaxter L. M."/>
        </authorList>
    </citation>
    <scope>NUCLEOTIDE SEQUENCE [LARGE SCALE GENOMIC DNA]</scope>
</reference>
<dbReference type="InterPro" id="IPR056169">
    <property type="entry name" value="HB_ELP1"/>
</dbReference>
<dbReference type="UniPathway" id="UPA00988"/>
<name>A0A3P6UU08_LITSI</name>
<dbReference type="Proteomes" id="UP000277928">
    <property type="component" value="Unassembled WGS sequence"/>
</dbReference>
<gene>
    <name evidence="3" type="ORF">NLS_LOCUS5971</name>
</gene>
<evidence type="ECO:0000313" key="3">
    <source>
        <dbReference type="EMBL" id="VDK82898.1"/>
    </source>
</evidence>
<feature type="domain" description="ELP1 TPR" evidence="1">
    <location>
        <begin position="14"/>
        <end position="146"/>
    </location>
</feature>
<keyword evidence="4" id="KW-1185">Reference proteome</keyword>